<feature type="domain" description="Deacetylase sirtuin-type" evidence="8">
    <location>
        <begin position="108"/>
        <end position="385"/>
    </location>
</feature>
<evidence type="ECO:0000256" key="5">
    <source>
        <dbReference type="ARBA" id="ARBA00023027"/>
    </source>
</evidence>
<dbReference type="GO" id="GO:0046872">
    <property type="term" value="F:metal ion binding"/>
    <property type="evidence" value="ECO:0007669"/>
    <property type="project" value="UniProtKB-KW"/>
</dbReference>
<dbReference type="GO" id="GO:0017136">
    <property type="term" value="F:histone deacetylase activity, NAD-dependent"/>
    <property type="evidence" value="ECO:0007669"/>
    <property type="project" value="TreeGrafter"/>
</dbReference>
<sequence>MASSLAAENKTMGLVTDKCCLQQCVNKTSKFLQPGDARVNVRAFESKSKGAKSMAVDWREGGVASFHWPCWAELNRATKNPTPAITLSDVERSMILDAMKTAEFHDSDADISAMAKKIADTLKHSIHCIAFTGAGISTAAGIGDFRGIHGKWTERDKVKNYGAKGASKSKKEGGTPVQNLRPTYTHEALAKLQEMGLVKFLISQNTDGLHRLSGIPADKLAELHGNTFVEKCEKCETRFERSFPCRRGIGAFEKKCDKCRINHRTGRRCSEKGCDGYMINTIINFGDYLESDVLSRATAEARLTDAVLVLGSTLRVSPANDLVAMSDGPSRLMICNRQTTPYDAVCKLIGPDDEPMGYRLFGDCDILMRNVMRFVLSPEELCVWEDGRQARMAEYAMKRTAV</sequence>
<dbReference type="InterPro" id="IPR050134">
    <property type="entry name" value="NAD-dep_sirtuin_deacylases"/>
</dbReference>
<keyword evidence="2" id="KW-0808">Transferase</keyword>
<dbReference type="PANTHER" id="PTHR11085:SF12">
    <property type="entry name" value="NAD-DEPENDENT PROTEIN DEACYLASE SIRTUIN-6"/>
    <property type="match status" value="1"/>
</dbReference>
<comment type="similarity">
    <text evidence="6">Belongs to the sirtuin family. Class IV subfamily.</text>
</comment>
<dbReference type="Gene3D" id="3.40.50.1220">
    <property type="entry name" value="TPP-binding domain"/>
    <property type="match status" value="1"/>
</dbReference>
<dbReference type="GO" id="GO:0000122">
    <property type="term" value="P:negative regulation of transcription by RNA polymerase II"/>
    <property type="evidence" value="ECO:0007669"/>
    <property type="project" value="TreeGrafter"/>
</dbReference>
<keyword evidence="10" id="KW-1185">Reference proteome</keyword>
<dbReference type="PANTHER" id="PTHR11085">
    <property type="entry name" value="NAD-DEPENDENT PROTEIN DEACYLASE SIRTUIN-5, MITOCHONDRIAL-RELATED"/>
    <property type="match status" value="1"/>
</dbReference>
<dbReference type="Proteomes" id="UP000271974">
    <property type="component" value="Unassembled WGS sequence"/>
</dbReference>
<protein>
    <recommendedName>
        <fullName evidence="1">protein acetyllysine N-acetyltransferase</fullName>
        <ecNumber evidence="1">2.3.1.286</ecNumber>
    </recommendedName>
</protein>
<dbReference type="OrthoDB" id="2919105at2759"/>
<evidence type="ECO:0000256" key="4">
    <source>
        <dbReference type="ARBA" id="ARBA00022833"/>
    </source>
</evidence>
<evidence type="ECO:0000256" key="2">
    <source>
        <dbReference type="ARBA" id="ARBA00022679"/>
    </source>
</evidence>
<keyword evidence="5" id="KW-0520">NAD</keyword>
<feature type="active site" description="Proton acceptor" evidence="7">
    <location>
        <position position="224"/>
    </location>
</feature>
<proteinExistence type="inferred from homology"/>
<dbReference type="SUPFAM" id="SSF52467">
    <property type="entry name" value="DHS-like NAD/FAD-binding domain"/>
    <property type="match status" value="1"/>
</dbReference>
<dbReference type="Gene3D" id="2.20.28.200">
    <property type="match status" value="1"/>
</dbReference>
<gene>
    <name evidence="9" type="ORF">EGW08_001502</name>
</gene>
<evidence type="ECO:0000313" key="10">
    <source>
        <dbReference type="Proteomes" id="UP000271974"/>
    </source>
</evidence>
<dbReference type="InterPro" id="IPR029035">
    <property type="entry name" value="DHS-like_NAD/FAD-binding_dom"/>
</dbReference>
<dbReference type="GO" id="GO:0070403">
    <property type="term" value="F:NAD+ binding"/>
    <property type="evidence" value="ECO:0007669"/>
    <property type="project" value="InterPro"/>
</dbReference>
<dbReference type="GO" id="GO:0003714">
    <property type="term" value="F:transcription corepressor activity"/>
    <property type="evidence" value="ECO:0007669"/>
    <property type="project" value="TreeGrafter"/>
</dbReference>
<name>A0A433UA56_ELYCH</name>
<organism evidence="9 10">
    <name type="scientific">Elysia chlorotica</name>
    <name type="common">Eastern emerald elysia</name>
    <name type="synonym">Sea slug</name>
    <dbReference type="NCBI Taxonomy" id="188477"/>
    <lineage>
        <taxon>Eukaryota</taxon>
        <taxon>Metazoa</taxon>
        <taxon>Spiralia</taxon>
        <taxon>Lophotrochozoa</taxon>
        <taxon>Mollusca</taxon>
        <taxon>Gastropoda</taxon>
        <taxon>Heterobranchia</taxon>
        <taxon>Euthyneura</taxon>
        <taxon>Panpulmonata</taxon>
        <taxon>Sacoglossa</taxon>
        <taxon>Placobranchoidea</taxon>
        <taxon>Plakobranchidae</taxon>
        <taxon>Elysia</taxon>
    </lineage>
</organism>
<dbReference type="InterPro" id="IPR026590">
    <property type="entry name" value="Ssirtuin_cat_dom"/>
</dbReference>
<evidence type="ECO:0000313" key="9">
    <source>
        <dbReference type="EMBL" id="RUS90698.1"/>
    </source>
</evidence>
<accession>A0A433UA56</accession>
<comment type="caution">
    <text evidence="9">The sequence shown here is derived from an EMBL/GenBank/DDBJ whole genome shotgun (WGS) entry which is preliminary data.</text>
</comment>
<dbReference type="InterPro" id="IPR003000">
    <property type="entry name" value="Sirtuin"/>
</dbReference>
<dbReference type="STRING" id="188477.A0A433UA56"/>
<evidence type="ECO:0000259" key="8">
    <source>
        <dbReference type="PROSITE" id="PS50305"/>
    </source>
</evidence>
<feature type="binding site" evidence="7">
    <location>
        <position position="274"/>
    </location>
    <ligand>
        <name>Zn(2+)</name>
        <dbReference type="ChEBI" id="CHEBI:29105"/>
    </ligand>
</feature>
<reference evidence="9 10" key="1">
    <citation type="submission" date="2019-01" db="EMBL/GenBank/DDBJ databases">
        <title>A draft genome assembly of the solar-powered sea slug Elysia chlorotica.</title>
        <authorList>
            <person name="Cai H."/>
            <person name="Li Q."/>
            <person name="Fang X."/>
            <person name="Li J."/>
            <person name="Curtis N.E."/>
            <person name="Altenburger A."/>
            <person name="Shibata T."/>
            <person name="Feng M."/>
            <person name="Maeda T."/>
            <person name="Schwartz J.A."/>
            <person name="Shigenobu S."/>
            <person name="Lundholm N."/>
            <person name="Nishiyama T."/>
            <person name="Yang H."/>
            <person name="Hasebe M."/>
            <person name="Li S."/>
            <person name="Pierce S.K."/>
            <person name="Wang J."/>
        </authorList>
    </citation>
    <scope>NUCLEOTIDE SEQUENCE [LARGE SCALE GENOMIC DNA]</scope>
    <source>
        <strain evidence="9">EC2010</strain>
        <tissue evidence="9">Whole organism of an adult</tissue>
    </source>
</reference>
<dbReference type="EMBL" id="RQTK01000026">
    <property type="protein sequence ID" value="RUS90698.1"/>
    <property type="molecule type" value="Genomic_DNA"/>
</dbReference>
<evidence type="ECO:0000256" key="7">
    <source>
        <dbReference type="PROSITE-ProRule" id="PRU00236"/>
    </source>
</evidence>
<dbReference type="Pfam" id="PF02146">
    <property type="entry name" value="SIR2"/>
    <property type="match status" value="1"/>
</dbReference>
<dbReference type="PROSITE" id="PS50305">
    <property type="entry name" value="SIRTUIN"/>
    <property type="match status" value="1"/>
</dbReference>
<feature type="binding site" evidence="7">
    <location>
        <position position="235"/>
    </location>
    <ligand>
        <name>Zn(2+)</name>
        <dbReference type="ChEBI" id="CHEBI:29105"/>
    </ligand>
</feature>
<dbReference type="EC" id="2.3.1.286" evidence="1"/>
<dbReference type="GO" id="GO:0005634">
    <property type="term" value="C:nucleus"/>
    <property type="evidence" value="ECO:0007669"/>
    <property type="project" value="TreeGrafter"/>
</dbReference>
<dbReference type="AlphaFoldDB" id="A0A433UA56"/>
<keyword evidence="4 7" id="KW-0862">Zinc</keyword>
<evidence type="ECO:0000256" key="6">
    <source>
        <dbReference type="ARBA" id="ARBA00038170"/>
    </source>
</evidence>
<feature type="binding site" evidence="7">
    <location>
        <position position="232"/>
    </location>
    <ligand>
        <name>Zn(2+)</name>
        <dbReference type="ChEBI" id="CHEBI:29105"/>
    </ligand>
</feature>
<feature type="binding site" evidence="7">
    <location>
        <position position="256"/>
    </location>
    <ligand>
        <name>Zn(2+)</name>
        <dbReference type="ChEBI" id="CHEBI:29105"/>
    </ligand>
</feature>
<evidence type="ECO:0000256" key="3">
    <source>
        <dbReference type="ARBA" id="ARBA00022723"/>
    </source>
</evidence>
<evidence type="ECO:0000256" key="1">
    <source>
        <dbReference type="ARBA" id="ARBA00012928"/>
    </source>
</evidence>
<keyword evidence="3 7" id="KW-0479">Metal-binding</keyword>